<dbReference type="PROSITE" id="PS50297">
    <property type="entry name" value="ANK_REP_REGION"/>
    <property type="match status" value="1"/>
</dbReference>
<evidence type="ECO:0000313" key="4">
    <source>
        <dbReference type="EMBL" id="KAF7231304.1"/>
    </source>
</evidence>
<dbReference type="Gene3D" id="1.25.40.20">
    <property type="entry name" value="Ankyrin repeat-containing domain"/>
    <property type="match status" value="2"/>
</dbReference>
<dbReference type="OMA" id="YYQKRCS"/>
<dbReference type="EMBL" id="JAAVVJ010000001">
    <property type="protein sequence ID" value="KAF7231304.1"/>
    <property type="molecule type" value="Genomic_DNA"/>
</dbReference>
<dbReference type="AlphaFoldDB" id="A0A1A7ZZR3"/>
<sequence>MFKTRADEQTGTKFLLDAMSKDQVHLARFVLDALDGGIVDSRTDGALTPLISSILLPDDHTREKFVELLLQKGARVNYQDGSGRSALSYACERGHLDTVKILVRNNADPDIGDSWGNTALMYAAAAGHSRVVEFLVRAFKRLGLGIHRRNQAGNSAISVAKFLGHTECVFALTNFSNRTRDADGGVQGNAQPLLCADFEGKIGDLTSKLDAIQTRDRPLIVQNAAWQPRPQVKQYRLRSINSVDEFGGERESFRDLLFSGELTPASPSRTYSQTSQQLKTELLPPISFSSQAKGNRTKPSASSALGVLLTPIPPDKNEPDRWKEKSFCLSKLNDSYYRKRCSLPTSVLIPAPPERTLVPVRKTRLVRREEVAAPPFSAAATASSARTFSTFSNKLFRRFTSPEFKKNVRDPVLMSSRIPRSETFPQAAKHPQVDSTPSISSISSVECAFDCVSRKTN</sequence>
<dbReference type="PANTHER" id="PTHR24166:SF30">
    <property type="entry name" value="ANKYRIN REPEAT DOMAIN-CONTAINING PROTEIN 63"/>
    <property type="match status" value="1"/>
</dbReference>
<dbReference type="InterPro" id="IPR050889">
    <property type="entry name" value="Dendritic_Spine_Reg/Scaffold"/>
</dbReference>
<dbReference type="InterPro" id="IPR036770">
    <property type="entry name" value="Ankyrin_rpt-contain_sf"/>
</dbReference>
<keyword evidence="1" id="KW-0677">Repeat</keyword>
<dbReference type="SMART" id="SM00248">
    <property type="entry name" value="ANK"/>
    <property type="match status" value="3"/>
</dbReference>
<reference evidence="5" key="1">
    <citation type="submission" date="2016-05" db="EMBL/GenBank/DDBJ databases">
        <authorList>
            <person name="Lavstsen T."/>
            <person name="Jespersen J.S."/>
        </authorList>
    </citation>
    <scope>NUCLEOTIDE SEQUENCE</scope>
    <source>
        <tissue evidence="5">Brain</tissue>
    </source>
</reference>
<evidence type="ECO:0000256" key="3">
    <source>
        <dbReference type="PROSITE-ProRule" id="PRU00023"/>
    </source>
</evidence>
<dbReference type="KEGG" id="nfu:107378109"/>
<dbReference type="EMBL" id="HADY01009398">
    <property type="protein sequence ID" value="SBP47883.1"/>
    <property type="molecule type" value="Transcribed_RNA"/>
</dbReference>
<dbReference type="Proteomes" id="UP000822369">
    <property type="component" value="Chromosome 1"/>
</dbReference>
<evidence type="ECO:0000256" key="2">
    <source>
        <dbReference type="ARBA" id="ARBA00023043"/>
    </source>
</evidence>
<evidence type="ECO:0000256" key="1">
    <source>
        <dbReference type="ARBA" id="ARBA00022737"/>
    </source>
</evidence>
<accession>A0A1A7ZZR3</accession>
<reference evidence="5" key="2">
    <citation type="submission" date="2016-06" db="EMBL/GenBank/DDBJ databases">
        <title>The genome of a short-lived fish provides insights into sex chromosome evolution and the genetic control of aging.</title>
        <authorList>
            <person name="Reichwald K."/>
            <person name="Felder M."/>
            <person name="Petzold A."/>
            <person name="Koch P."/>
            <person name="Groth M."/>
            <person name="Platzer M."/>
        </authorList>
    </citation>
    <scope>NUCLEOTIDE SEQUENCE</scope>
    <source>
        <tissue evidence="5">Brain</tissue>
    </source>
</reference>
<dbReference type="OrthoDB" id="5406014at2759"/>
<dbReference type="SUPFAM" id="SSF48403">
    <property type="entry name" value="Ankyrin repeat"/>
    <property type="match status" value="1"/>
</dbReference>
<name>A0A1A7ZZR3_NOTFU</name>
<evidence type="ECO:0000313" key="5">
    <source>
        <dbReference type="EMBL" id="SBP47883.1"/>
    </source>
</evidence>
<protein>
    <submittedName>
        <fullName evidence="4">Protein fem-1-like protein B-like</fullName>
    </submittedName>
</protein>
<feature type="repeat" description="ANK" evidence="3">
    <location>
        <begin position="82"/>
        <end position="114"/>
    </location>
</feature>
<proteinExistence type="predicted"/>
<dbReference type="InterPro" id="IPR002110">
    <property type="entry name" value="Ankyrin_rpt"/>
</dbReference>
<organism evidence="5">
    <name type="scientific">Nothobranchius furzeri</name>
    <name type="common">Turquoise killifish</name>
    <dbReference type="NCBI Taxonomy" id="105023"/>
    <lineage>
        <taxon>Eukaryota</taxon>
        <taxon>Metazoa</taxon>
        <taxon>Chordata</taxon>
        <taxon>Craniata</taxon>
        <taxon>Vertebrata</taxon>
        <taxon>Euteleostomi</taxon>
        <taxon>Actinopterygii</taxon>
        <taxon>Neopterygii</taxon>
        <taxon>Teleostei</taxon>
        <taxon>Neoteleostei</taxon>
        <taxon>Acanthomorphata</taxon>
        <taxon>Ovalentaria</taxon>
        <taxon>Atherinomorphae</taxon>
        <taxon>Cyprinodontiformes</taxon>
        <taxon>Nothobranchiidae</taxon>
        <taxon>Nothobranchius</taxon>
    </lineage>
</organism>
<dbReference type="PROSITE" id="PS50088">
    <property type="entry name" value="ANK_REPEAT"/>
    <property type="match status" value="1"/>
</dbReference>
<gene>
    <name evidence="5" type="primary">ANKRD63</name>
    <name evidence="4" type="ORF">G4P62_004663</name>
</gene>
<keyword evidence="2 3" id="KW-0040">ANK repeat</keyword>
<dbReference type="PANTHER" id="PTHR24166">
    <property type="entry name" value="ROLLING PEBBLES, ISOFORM B"/>
    <property type="match status" value="1"/>
</dbReference>
<dbReference type="Pfam" id="PF12796">
    <property type="entry name" value="Ank_2"/>
    <property type="match status" value="1"/>
</dbReference>
<reference evidence="4" key="3">
    <citation type="submission" date="2020-03" db="EMBL/GenBank/DDBJ databases">
        <title>Intra-Species Differences in Population Size shape Life History and Genome Evolution.</title>
        <authorList>
            <person name="Willemsen D."/>
            <person name="Cui R."/>
            <person name="Valenzano D.R."/>
        </authorList>
    </citation>
    <scope>NUCLEOTIDE SEQUENCE</scope>
    <source>
        <strain evidence="4">GRZ</strain>
        <tissue evidence="4">Whole</tissue>
    </source>
</reference>